<sequence length="74" mass="8749">MVIPIVMLFGAAAFAAYWTAKYFNEAQDMEYKRSMGSHHTGRHHSGNFLDQFIPIFRRSNQNAFVKQEYIEFRE</sequence>
<gene>
    <name evidence="1" type="ORF">APLA_LOCUS5293</name>
</gene>
<dbReference type="Proteomes" id="UP000494256">
    <property type="component" value="Unassembled WGS sequence"/>
</dbReference>
<evidence type="ECO:0000313" key="1">
    <source>
        <dbReference type="EMBL" id="CAB3231585.1"/>
    </source>
</evidence>
<evidence type="ECO:0000313" key="2">
    <source>
        <dbReference type="Proteomes" id="UP000494256"/>
    </source>
</evidence>
<organism evidence="1 2">
    <name type="scientific">Arctia plantaginis</name>
    <name type="common">Wood tiger moth</name>
    <name type="synonym">Phalaena plantaginis</name>
    <dbReference type="NCBI Taxonomy" id="874455"/>
    <lineage>
        <taxon>Eukaryota</taxon>
        <taxon>Metazoa</taxon>
        <taxon>Ecdysozoa</taxon>
        <taxon>Arthropoda</taxon>
        <taxon>Hexapoda</taxon>
        <taxon>Insecta</taxon>
        <taxon>Pterygota</taxon>
        <taxon>Neoptera</taxon>
        <taxon>Endopterygota</taxon>
        <taxon>Lepidoptera</taxon>
        <taxon>Glossata</taxon>
        <taxon>Ditrysia</taxon>
        <taxon>Noctuoidea</taxon>
        <taxon>Erebidae</taxon>
        <taxon>Arctiinae</taxon>
        <taxon>Arctia</taxon>
    </lineage>
</organism>
<name>A0A8S0ZGE9_ARCPL</name>
<dbReference type="EMBL" id="CADEBD010000288">
    <property type="protein sequence ID" value="CAB3231585.1"/>
    <property type="molecule type" value="Genomic_DNA"/>
</dbReference>
<accession>A0A8S0ZGE9</accession>
<proteinExistence type="predicted"/>
<dbReference type="AlphaFoldDB" id="A0A8S0ZGE9"/>
<dbReference type="OrthoDB" id="10071059at2759"/>
<reference evidence="1 2" key="1">
    <citation type="submission" date="2020-04" db="EMBL/GenBank/DDBJ databases">
        <authorList>
            <person name="Wallbank WR R."/>
            <person name="Pardo Diaz C."/>
            <person name="Kozak K."/>
            <person name="Martin S."/>
            <person name="Jiggins C."/>
            <person name="Moest M."/>
            <person name="Warren A I."/>
            <person name="Byers J.R.P. K."/>
            <person name="Montejo-Kovacevich G."/>
            <person name="Yen C E."/>
        </authorList>
    </citation>
    <scope>NUCLEOTIDE SEQUENCE [LARGE SCALE GENOMIC DNA]</scope>
</reference>
<protein>
    <submittedName>
        <fullName evidence="1">Uncharacterized protein</fullName>
    </submittedName>
</protein>
<comment type="caution">
    <text evidence="1">The sequence shown here is derived from an EMBL/GenBank/DDBJ whole genome shotgun (WGS) entry which is preliminary data.</text>
</comment>